<proteinExistence type="predicted"/>
<evidence type="ECO:0000313" key="1">
    <source>
        <dbReference type="EMBL" id="MBM6705097.1"/>
    </source>
</evidence>
<dbReference type="Gene3D" id="3.20.20.140">
    <property type="entry name" value="Metal-dependent hydrolases"/>
    <property type="match status" value="1"/>
</dbReference>
<dbReference type="Proteomes" id="UP000715095">
    <property type="component" value="Unassembled WGS sequence"/>
</dbReference>
<evidence type="ECO:0000313" key="2">
    <source>
        <dbReference type="Proteomes" id="UP000715095"/>
    </source>
</evidence>
<comment type="caution">
    <text evidence="1">The sequence shown here is derived from an EMBL/GenBank/DDBJ whole genome shotgun (WGS) entry which is preliminary data.</text>
</comment>
<protein>
    <submittedName>
        <fullName evidence="1">Phosphotransferase</fullName>
    </submittedName>
</protein>
<name>A0ABS2DUY1_9BURK</name>
<keyword evidence="2" id="KW-1185">Reference proteome</keyword>
<sequence length="165" mass="18069">HVLDAAHAVEIMNAGCQGMHDRGDGAYLVDGLCDEGRRILCTAVDDTHAHLPDFGLAWVLVAAEDRSAESIVEALKAGRFYSTEGPEIKSMALEDNVLSIETTAAREILINGQGYANAFRCGESITRTTIDLSSLRAKSPWFRMIIIGTDGRRAWSNPMWFDALE</sequence>
<gene>
    <name evidence="1" type="ORF">H6A60_11535</name>
</gene>
<feature type="non-terminal residue" evidence="1">
    <location>
        <position position="1"/>
    </location>
</feature>
<accession>A0ABS2DUY1</accession>
<dbReference type="EMBL" id="JACJJC010000109">
    <property type="protein sequence ID" value="MBM6705097.1"/>
    <property type="molecule type" value="Genomic_DNA"/>
</dbReference>
<dbReference type="InterPro" id="IPR016195">
    <property type="entry name" value="Pol/histidinol_Pase-like"/>
</dbReference>
<organism evidence="1 2">
    <name type="scientific">Sutterella massiliensis</name>
    <dbReference type="NCBI Taxonomy" id="1816689"/>
    <lineage>
        <taxon>Bacteria</taxon>
        <taxon>Pseudomonadati</taxon>
        <taxon>Pseudomonadota</taxon>
        <taxon>Betaproteobacteria</taxon>
        <taxon>Burkholderiales</taxon>
        <taxon>Sutterellaceae</taxon>
        <taxon>Sutterella</taxon>
    </lineage>
</organism>
<reference evidence="1 2" key="1">
    <citation type="journal article" date="2021" name="Sci. Rep.">
        <title>The distribution of antibiotic resistance genes in chicken gut microbiota commensals.</title>
        <authorList>
            <person name="Juricova H."/>
            <person name="Matiasovicova J."/>
            <person name="Kubasova T."/>
            <person name="Cejkova D."/>
            <person name="Rychlik I."/>
        </authorList>
    </citation>
    <scope>NUCLEOTIDE SEQUENCE [LARGE SCALE GENOMIC DNA]</scope>
    <source>
        <strain evidence="1 2">An829</strain>
    </source>
</reference>
<dbReference type="SUPFAM" id="SSF89550">
    <property type="entry name" value="PHP domain-like"/>
    <property type="match status" value="1"/>
</dbReference>